<dbReference type="InterPro" id="IPR051064">
    <property type="entry name" value="SEC14/CRAL-TRIO_domain"/>
</dbReference>
<accession>A0A834F9P5</accession>
<dbReference type="PROSITE" id="PS50866">
    <property type="entry name" value="GOLD"/>
    <property type="match status" value="1"/>
</dbReference>
<dbReference type="InterPro" id="IPR009038">
    <property type="entry name" value="GOLD_dom"/>
</dbReference>
<name>A0A834F9P5_ORYME</name>
<proteinExistence type="predicted"/>
<dbReference type="Proteomes" id="UP000646548">
    <property type="component" value="Unassembled WGS sequence"/>
</dbReference>
<dbReference type="PANTHER" id="PTHR23324:SF83">
    <property type="entry name" value="SEC14-LIKE PROTEIN 2"/>
    <property type="match status" value="1"/>
</dbReference>
<dbReference type="SUPFAM" id="SSF101576">
    <property type="entry name" value="Supernatant protein factor (SPF), C-terminal domain"/>
    <property type="match status" value="1"/>
</dbReference>
<dbReference type="Gene3D" id="2.60.120.680">
    <property type="entry name" value="GOLD domain"/>
    <property type="match status" value="1"/>
</dbReference>
<organism evidence="2 3">
    <name type="scientific">Oryzias melastigma</name>
    <name type="common">Marine medaka</name>
    <dbReference type="NCBI Taxonomy" id="30732"/>
    <lineage>
        <taxon>Eukaryota</taxon>
        <taxon>Metazoa</taxon>
        <taxon>Chordata</taxon>
        <taxon>Craniata</taxon>
        <taxon>Vertebrata</taxon>
        <taxon>Euteleostomi</taxon>
        <taxon>Actinopterygii</taxon>
        <taxon>Neopterygii</taxon>
        <taxon>Teleostei</taxon>
        <taxon>Neoteleostei</taxon>
        <taxon>Acanthomorphata</taxon>
        <taxon>Ovalentaria</taxon>
        <taxon>Atherinomorphae</taxon>
        <taxon>Beloniformes</taxon>
        <taxon>Adrianichthyidae</taxon>
        <taxon>Oryziinae</taxon>
        <taxon>Oryzias</taxon>
    </lineage>
</organism>
<dbReference type="AlphaFoldDB" id="A0A834F9P5"/>
<feature type="domain" description="GOLD" evidence="1">
    <location>
        <begin position="1"/>
        <end position="51"/>
    </location>
</feature>
<evidence type="ECO:0000259" key="1">
    <source>
        <dbReference type="PROSITE" id="PS50866"/>
    </source>
</evidence>
<dbReference type="EMBL" id="WKFB01000343">
    <property type="protein sequence ID" value="KAF6726136.1"/>
    <property type="molecule type" value="Genomic_DNA"/>
</dbReference>
<dbReference type="PANTHER" id="PTHR23324">
    <property type="entry name" value="SEC14 RELATED PROTEIN"/>
    <property type="match status" value="1"/>
</dbReference>
<dbReference type="GO" id="GO:0005737">
    <property type="term" value="C:cytoplasm"/>
    <property type="evidence" value="ECO:0007669"/>
    <property type="project" value="TreeGrafter"/>
</dbReference>
<sequence length="69" mass="7691">MQQVLPSQRYNAHMVPESSCLICSEPGLYVLCFDNSYSVLHSKKVSYSVEVVPPPDEQSPPPRGDVLLQ</sequence>
<evidence type="ECO:0000313" key="3">
    <source>
        <dbReference type="Proteomes" id="UP000646548"/>
    </source>
</evidence>
<evidence type="ECO:0000313" key="2">
    <source>
        <dbReference type="EMBL" id="KAF6726136.1"/>
    </source>
</evidence>
<protein>
    <submittedName>
        <fullName evidence="2">SEC14-like protein 2</fullName>
    </submittedName>
</protein>
<dbReference type="InterPro" id="IPR036598">
    <property type="entry name" value="GOLD_dom_sf"/>
</dbReference>
<gene>
    <name evidence="2" type="ORF">FQA47_006383</name>
</gene>
<reference evidence="2" key="1">
    <citation type="journal article" name="BMC Genomics">
        <title>Long-read sequencing and de novo genome assembly of marine medaka (Oryzias melastigma).</title>
        <authorList>
            <person name="Liang P."/>
            <person name="Saqib H.S.A."/>
            <person name="Ni X."/>
            <person name="Shen Y."/>
        </authorList>
    </citation>
    <scope>NUCLEOTIDE SEQUENCE</scope>
    <source>
        <strain evidence="2">Bigg-433</strain>
    </source>
</reference>
<comment type="caution">
    <text evidence="2">The sequence shown here is derived from an EMBL/GenBank/DDBJ whole genome shotgun (WGS) entry which is preliminary data.</text>
</comment>